<keyword evidence="3" id="KW-0378">Hydrolase</keyword>
<sequence length="295" mass="31900">MTASAWRYVSSSVRGTAHVEHGLPCQDAHQVREAVNTQDEALLLLAASDGAGSARHAERGSRLVCEEALKLLELRFADADVRPDQHFGEEVVQQLRQLLTTHAEEQGCGLRDLACTLLLAAVLPGWAWFLQVGDGAIVTQALPAPDTEPLPFEVVFWPDNGEYANQTYFVTDVPEPHIHTRLVEGEVQRVSLITDGLQPLALAFSERQAHSPFFAPLFGTLEAAPDAGETGQRALQPALNQFLNSPALNARTNDDKTLVLASRRVARPMAPEPEPTQPDDDTADLLLTGPGAAPA</sequence>
<dbReference type="GO" id="GO:0004722">
    <property type="term" value="F:protein serine/threonine phosphatase activity"/>
    <property type="evidence" value="ECO:0007669"/>
    <property type="project" value="UniProtKB-EC"/>
</dbReference>
<dbReference type="Pfam" id="PF13672">
    <property type="entry name" value="PP2C_2"/>
    <property type="match status" value="1"/>
</dbReference>
<evidence type="ECO:0000313" key="3">
    <source>
        <dbReference type="EMBL" id="XBV87000.1"/>
    </source>
</evidence>
<dbReference type="SUPFAM" id="SSF81606">
    <property type="entry name" value="PP2C-like"/>
    <property type="match status" value="1"/>
</dbReference>
<proteinExistence type="predicted"/>
<dbReference type="InterPro" id="IPR036457">
    <property type="entry name" value="PPM-type-like_dom_sf"/>
</dbReference>
<dbReference type="KEGG" id="dsc:ABOD76_12040"/>
<name>A0AAU7UFX1_9DEIO</name>
<evidence type="ECO:0000256" key="1">
    <source>
        <dbReference type="SAM" id="MobiDB-lite"/>
    </source>
</evidence>
<dbReference type="EMBL" id="CP158299">
    <property type="protein sequence ID" value="XBV87000.1"/>
    <property type="molecule type" value="Genomic_DNA"/>
</dbReference>
<organism evidence="3">
    <name type="scientific">Deinococcus sonorensis KR-87</name>
    <dbReference type="NCBI Taxonomy" id="694439"/>
    <lineage>
        <taxon>Bacteria</taxon>
        <taxon>Thermotogati</taxon>
        <taxon>Deinococcota</taxon>
        <taxon>Deinococci</taxon>
        <taxon>Deinococcales</taxon>
        <taxon>Deinococcaceae</taxon>
        <taxon>Deinococcus</taxon>
    </lineage>
</organism>
<dbReference type="InterPro" id="IPR001932">
    <property type="entry name" value="PPM-type_phosphatase-like_dom"/>
</dbReference>
<dbReference type="AlphaFoldDB" id="A0AAU7UFX1"/>
<reference evidence="3" key="1">
    <citation type="submission" date="2024-06" db="EMBL/GenBank/DDBJ databases">
        <title>Draft Genome Sequence of Deinococcus sonorensis Type Strain KR-87, a Biofilm Producing Representative of the Genus Deinococcus.</title>
        <authorList>
            <person name="Boren L.S."/>
            <person name="Grosso R.A."/>
            <person name="Hugenberg-Cox A.N."/>
            <person name="Hill J.T.E."/>
            <person name="Albert C.M."/>
            <person name="Tuohy J.M."/>
        </authorList>
    </citation>
    <scope>NUCLEOTIDE SEQUENCE</scope>
    <source>
        <strain evidence="3">KR-87</strain>
    </source>
</reference>
<dbReference type="RefSeq" id="WP_350245097.1">
    <property type="nucleotide sequence ID" value="NZ_CP158299.1"/>
</dbReference>
<accession>A0AAU7UFX1</accession>
<evidence type="ECO:0000259" key="2">
    <source>
        <dbReference type="Pfam" id="PF13672"/>
    </source>
</evidence>
<feature type="region of interest" description="Disordered" evidence="1">
    <location>
        <begin position="263"/>
        <end position="295"/>
    </location>
</feature>
<dbReference type="Gene3D" id="3.60.40.10">
    <property type="entry name" value="PPM-type phosphatase domain"/>
    <property type="match status" value="1"/>
</dbReference>
<gene>
    <name evidence="3" type="ORF">ABOD76_12040</name>
</gene>
<dbReference type="EC" id="3.1.3.16" evidence="3"/>
<protein>
    <submittedName>
        <fullName evidence="3">PP2C family serine/threonine-protein phosphatase</fullName>
        <ecNumber evidence="3">3.1.3.16</ecNumber>
    </submittedName>
</protein>
<feature type="domain" description="PPM-type phosphatase" evidence="2">
    <location>
        <begin position="14"/>
        <end position="240"/>
    </location>
</feature>